<keyword evidence="2" id="KW-1185">Reference proteome</keyword>
<dbReference type="EMBL" id="LMTZ01000110">
    <property type="protein sequence ID" value="KST65247.1"/>
    <property type="molecule type" value="Genomic_DNA"/>
</dbReference>
<dbReference type="Proteomes" id="UP000053372">
    <property type="component" value="Unassembled WGS sequence"/>
</dbReference>
<sequence>MSKILIEPLNFKNHDHLFQLHRLETRQDNLSKIDDAILKQVYGGGRLPDANELAVIVALRNTDPSRILTGAILDDKSISINIAVFEAGSSGNTSHQING</sequence>
<dbReference type="RefSeq" id="WP_027844864.1">
    <property type="nucleotide sequence ID" value="NZ_LMTZ01000110.1"/>
</dbReference>
<organism evidence="1 2">
    <name type="scientific">Mastigocoleus testarum BC008</name>
    <dbReference type="NCBI Taxonomy" id="371196"/>
    <lineage>
        <taxon>Bacteria</taxon>
        <taxon>Bacillati</taxon>
        <taxon>Cyanobacteriota</taxon>
        <taxon>Cyanophyceae</taxon>
        <taxon>Nostocales</taxon>
        <taxon>Hapalosiphonaceae</taxon>
        <taxon>Mastigocoleus</taxon>
    </lineage>
</organism>
<name>A0A0V7ZLY2_9CYAN</name>
<proteinExistence type="predicted"/>
<evidence type="ECO:0000313" key="1">
    <source>
        <dbReference type="EMBL" id="KST65247.1"/>
    </source>
</evidence>
<dbReference type="AlphaFoldDB" id="A0A0V7ZLY2"/>
<gene>
    <name evidence="1" type="ORF">BC008_20870</name>
</gene>
<evidence type="ECO:0000313" key="2">
    <source>
        <dbReference type="Proteomes" id="UP000053372"/>
    </source>
</evidence>
<protein>
    <submittedName>
        <fullName evidence="1">Uncharacterized protein</fullName>
    </submittedName>
</protein>
<accession>A0A0V7ZLY2</accession>
<comment type="caution">
    <text evidence="1">The sequence shown here is derived from an EMBL/GenBank/DDBJ whole genome shotgun (WGS) entry which is preliminary data.</text>
</comment>
<reference evidence="1 2" key="1">
    <citation type="journal article" date="2015" name="Genome Announc.">
        <title>Draft Genome of the Euendolithic (true boring) Cyanobacterium Mastigocoleus testarum strain BC008.</title>
        <authorList>
            <person name="Guida B.S."/>
            <person name="Garcia-Pichel F."/>
        </authorList>
    </citation>
    <scope>NUCLEOTIDE SEQUENCE [LARGE SCALE GENOMIC DNA]</scope>
    <source>
        <strain evidence="1 2">BC008</strain>
    </source>
</reference>